<accession>A0A8H4EQH7</accession>
<evidence type="ECO:0000313" key="2">
    <source>
        <dbReference type="Proteomes" id="UP000439903"/>
    </source>
</evidence>
<protein>
    <submittedName>
        <fullName evidence="1">Uncharacterized protein</fullName>
    </submittedName>
</protein>
<keyword evidence="2" id="KW-1185">Reference proteome</keyword>
<organism evidence="1 2">
    <name type="scientific">Gigaspora margarita</name>
    <dbReference type="NCBI Taxonomy" id="4874"/>
    <lineage>
        <taxon>Eukaryota</taxon>
        <taxon>Fungi</taxon>
        <taxon>Fungi incertae sedis</taxon>
        <taxon>Mucoromycota</taxon>
        <taxon>Glomeromycotina</taxon>
        <taxon>Glomeromycetes</taxon>
        <taxon>Diversisporales</taxon>
        <taxon>Gigasporaceae</taxon>
        <taxon>Gigaspora</taxon>
    </lineage>
</organism>
<name>A0A8H4EQH7_GIGMA</name>
<proteinExistence type="predicted"/>
<sequence length="211" mass="23887">MPPKTYDQLMNSLSPAMQKICRSKGALLCNKSNHSHKAQEKTNEWFSLIQYLHSNINDLMISNSFLDPGSKFDAVNDATIKALEWENEKQSDFAIKSDNFKHITKSLGWVIDAIKDKAGKTVTVLGNFARIDNGEPEPMLCLDMTWIRKVQGILDPNNNQFHMKIHGKTYDIPTFSKPPGQLIKTEEWLDMALSAGKVLAERCSQLTETKM</sequence>
<reference evidence="1 2" key="1">
    <citation type="journal article" date="2019" name="Environ. Microbiol.">
        <title>At the nexus of three kingdoms: the genome of the mycorrhizal fungus Gigaspora margarita provides insights into plant, endobacterial and fungal interactions.</title>
        <authorList>
            <person name="Venice F."/>
            <person name="Ghignone S."/>
            <person name="Salvioli di Fossalunga A."/>
            <person name="Amselem J."/>
            <person name="Novero M."/>
            <person name="Xianan X."/>
            <person name="Sedzielewska Toro K."/>
            <person name="Morin E."/>
            <person name="Lipzen A."/>
            <person name="Grigoriev I.V."/>
            <person name="Henrissat B."/>
            <person name="Martin F.M."/>
            <person name="Bonfante P."/>
        </authorList>
    </citation>
    <scope>NUCLEOTIDE SEQUENCE [LARGE SCALE GENOMIC DNA]</scope>
    <source>
        <strain evidence="1 2">BEG34</strain>
    </source>
</reference>
<comment type="caution">
    <text evidence="1">The sequence shown here is derived from an EMBL/GenBank/DDBJ whole genome shotgun (WGS) entry which is preliminary data.</text>
</comment>
<dbReference type="EMBL" id="WTPW01000208">
    <property type="protein sequence ID" value="KAF0534952.1"/>
    <property type="molecule type" value="Genomic_DNA"/>
</dbReference>
<dbReference type="Proteomes" id="UP000439903">
    <property type="component" value="Unassembled WGS sequence"/>
</dbReference>
<gene>
    <name evidence="1" type="ORF">F8M41_009746</name>
</gene>
<dbReference type="AlphaFoldDB" id="A0A8H4EQH7"/>
<evidence type="ECO:0000313" key="1">
    <source>
        <dbReference type="EMBL" id="KAF0534952.1"/>
    </source>
</evidence>